<evidence type="ECO:0000313" key="11">
    <source>
        <dbReference type="EMBL" id="MBC5649220.1"/>
    </source>
</evidence>
<evidence type="ECO:0000256" key="8">
    <source>
        <dbReference type="ARBA" id="ARBA00023798"/>
    </source>
</evidence>
<keyword evidence="6 11" id="KW-0067">ATP-binding</keyword>
<dbReference type="EC" id="7.6.2.13" evidence="8"/>
<comment type="caution">
    <text evidence="11">The sequence shown here is derived from an EMBL/GenBank/DDBJ whole genome shotgun (WGS) entry which is preliminary data.</text>
</comment>
<dbReference type="GO" id="GO:0005524">
    <property type="term" value="F:ATP binding"/>
    <property type="evidence" value="ECO:0007669"/>
    <property type="project" value="UniProtKB-KW"/>
</dbReference>
<keyword evidence="5" id="KW-0547">Nucleotide-binding</keyword>
<comment type="catalytic activity">
    <reaction evidence="9">
        <text>ATP + H2O + (2R,4S)-2-methyl-2,3,3,4-tetrahydroxytetrahydrofuran-[AI-2-binding protein]Side 1 = ADP + phosphate + (2R,4S)-2-methyl-2,3,3,4-tetrahydroxytetrahydrofuranSide 2 + [AI-2-binding protein]Side 1.</text>
        <dbReference type="EC" id="7.6.2.13"/>
    </reaction>
</comment>
<dbReference type="PANTHER" id="PTHR43790">
    <property type="entry name" value="CARBOHYDRATE TRANSPORT ATP-BINDING PROTEIN MG119-RELATED"/>
    <property type="match status" value="1"/>
</dbReference>
<name>A0ABR7EHH9_9FIRM</name>
<dbReference type="PANTHER" id="PTHR43790:SF2">
    <property type="entry name" value="AUTOINDUCER 2 IMPORT ATP-BINDING PROTEIN LSRA"/>
    <property type="match status" value="1"/>
</dbReference>
<feature type="domain" description="ABC transporter" evidence="10">
    <location>
        <begin position="7"/>
        <end position="249"/>
    </location>
</feature>
<gene>
    <name evidence="11" type="ORF">H8S18_12805</name>
</gene>
<evidence type="ECO:0000256" key="4">
    <source>
        <dbReference type="ARBA" id="ARBA00019459"/>
    </source>
</evidence>
<protein>
    <recommendedName>
        <fullName evidence="4">Autoinducer 2 import ATP-binding protein LsrA</fullName>
        <ecNumber evidence="8">7.6.2.13</ecNumber>
    </recommendedName>
</protein>
<dbReference type="InterPro" id="IPR017871">
    <property type="entry name" value="ABC_transporter-like_CS"/>
</dbReference>
<evidence type="ECO:0000256" key="5">
    <source>
        <dbReference type="ARBA" id="ARBA00022741"/>
    </source>
</evidence>
<dbReference type="RefSeq" id="WP_186858668.1">
    <property type="nucleotide sequence ID" value="NZ_JACOON010000007.1"/>
</dbReference>
<dbReference type="InterPro" id="IPR003439">
    <property type="entry name" value="ABC_transporter-like_ATP-bd"/>
</dbReference>
<evidence type="ECO:0000259" key="10">
    <source>
        <dbReference type="PROSITE" id="PS50893"/>
    </source>
</evidence>
<reference evidence="11 12" key="1">
    <citation type="submission" date="2020-08" db="EMBL/GenBank/DDBJ databases">
        <title>Genome public.</title>
        <authorList>
            <person name="Liu C."/>
            <person name="Sun Q."/>
        </authorList>
    </citation>
    <scope>NUCLEOTIDE SEQUENCE [LARGE SCALE GENOMIC DNA]</scope>
    <source>
        <strain evidence="11 12">NSJ-35</strain>
    </source>
</reference>
<proteinExistence type="inferred from homology"/>
<sequence>MEPARVLKVEEVCKNFDDIACLSNVSFELRQGEILGIVGGNASSKTTLIKAISGARTIEKGKISVIDQQGNEVVIRNTADARSNGIAVLHEDAMIYNHFSVAENIYFGAYSKANVSRGCVIHWGNIYKMAEKLCNDFGFKIDVRQSAATLSIAEKQIIALLHVLVLDTRILLIDEAFSALGAYDTEKVLQIIKKLNGTGVSVIFLSQSPEHISNIIDSVIMIHKGEVGRKIERTDADFQTKLEEFNKFLNSSPFPKLEVSKGRVLMECSGLCYKHILKNISFKVRRGEILGIVGMAGSGRTTLARLLCGDLHASGGSIYMGGDSIHMKTPVDARKNKICAILDDREQYGIIPAFSLSDNLLFPNYHSNQGKGPSFFIGKKAFTSHARTAIDKLAIKCTNPSQGIGELSAGNQQKVLVARGFIAKAELFIFDEPTRGLDNAGKIQIYNLLNEISMSGRCAIFITSDISEAIGMCDHILVLREGTLVGDWSRSNMSGTNIHENLYEAAKESMI</sequence>
<evidence type="ECO:0000256" key="3">
    <source>
        <dbReference type="ARBA" id="ARBA00011262"/>
    </source>
</evidence>
<evidence type="ECO:0000313" key="12">
    <source>
        <dbReference type="Proteomes" id="UP000606889"/>
    </source>
</evidence>
<dbReference type="Pfam" id="PF00005">
    <property type="entry name" value="ABC_tran"/>
    <property type="match status" value="2"/>
</dbReference>
<keyword evidence="12" id="KW-1185">Reference proteome</keyword>
<dbReference type="InterPro" id="IPR027417">
    <property type="entry name" value="P-loop_NTPase"/>
</dbReference>
<organism evidence="11 12">
    <name type="scientific">Christensenella tenuis</name>
    <dbReference type="NCBI Taxonomy" id="2763033"/>
    <lineage>
        <taxon>Bacteria</taxon>
        <taxon>Bacillati</taxon>
        <taxon>Bacillota</taxon>
        <taxon>Clostridia</taxon>
        <taxon>Christensenellales</taxon>
        <taxon>Christensenellaceae</taxon>
        <taxon>Christensenella</taxon>
    </lineage>
</organism>
<comment type="subunit">
    <text evidence="3">The complex is composed of two ATP-binding proteins (LsrA), two transmembrane proteins (LsrC and LsrD) and a solute-binding protein (LsrB).</text>
</comment>
<evidence type="ECO:0000256" key="1">
    <source>
        <dbReference type="ARBA" id="ARBA00004417"/>
    </source>
</evidence>
<evidence type="ECO:0000256" key="7">
    <source>
        <dbReference type="ARBA" id="ARBA00023747"/>
    </source>
</evidence>
<evidence type="ECO:0000256" key="6">
    <source>
        <dbReference type="ARBA" id="ARBA00022840"/>
    </source>
</evidence>
<dbReference type="CDD" id="cd03215">
    <property type="entry name" value="ABC_Carb_Monos_II"/>
    <property type="match status" value="1"/>
</dbReference>
<dbReference type="InterPro" id="IPR050107">
    <property type="entry name" value="ABC_carbohydrate_import_ATPase"/>
</dbReference>
<comment type="subcellular location">
    <subcellularLocation>
        <location evidence="1">Cell inner membrane</location>
        <topology evidence="1">Peripheral membrane protein</topology>
    </subcellularLocation>
</comment>
<dbReference type="Proteomes" id="UP000606889">
    <property type="component" value="Unassembled WGS sequence"/>
</dbReference>
<comment type="function">
    <text evidence="7">Part of the ABC transporter complex LsrABCD involved in autoinducer 2 (AI-2) import. Responsible for energy coupling to the transport system.</text>
</comment>
<dbReference type="PROSITE" id="PS00211">
    <property type="entry name" value="ABC_TRANSPORTER_1"/>
    <property type="match status" value="1"/>
</dbReference>
<dbReference type="InterPro" id="IPR003593">
    <property type="entry name" value="AAA+_ATPase"/>
</dbReference>
<evidence type="ECO:0000256" key="9">
    <source>
        <dbReference type="ARBA" id="ARBA00034076"/>
    </source>
</evidence>
<dbReference type="PROSITE" id="PS50893">
    <property type="entry name" value="ABC_TRANSPORTER_2"/>
    <property type="match status" value="2"/>
</dbReference>
<dbReference type="EMBL" id="JACOON010000007">
    <property type="protein sequence ID" value="MBC5649220.1"/>
    <property type="molecule type" value="Genomic_DNA"/>
</dbReference>
<comment type="similarity">
    <text evidence="2">Belongs to the ABC transporter superfamily. AI-2 autoinducer porter (TC 3.A.1.2.8) family.</text>
</comment>
<dbReference type="SMART" id="SM00382">
    <property type="entry name" value="AAA"/>
    <property type="match status" value="2"/>
</dbReference>
<feature type="domain" description="ABC transporter" evidence="10">
    <location>
        <begin position="259"/>
        <end position="506"/>
    </location>
</feature>
<dbReference type="Gene3D" id="3.40.50.300">
    <property type="entry name" value="P-loop containing nucleotide triphosphate hydrolases"/>
    <property type="match status" value="2"/>
</dbReference>
<accession>A0ABR7EHH9</accession>
<evidence type="ECO:0000256" key="2">
    <source>
        <dbReference type="ARBA" id="ARBA00009404"/>
    </source>
</evidence>
<dbReference type="SUPFAM" id="SSF52540">
    <property type="entry name" value="P-loop containing nucleoside triphosphate hydrolases"/>
    <property type="match status" value="2"/>
</dbReference>